<feature type="region of interest" description="Disordered" evidence="5">
    <location>
        <begin position="319"/>
        <end position="356"/>
    </location>
</feature>
<comment type="subcellular location">
    <subcellularLocation>
        <location evidence="1">Cytoplasm</location>
    </subcellularLocation>
</comment>
<dbReference type="InterPro" id="IPR001060">
    <property type="entry name" value="FCH_dom"/>
</dbReference>
<gene>
    <name evidence="7" type="ORF">MUCCIDRAFT_80769</name>
</gene>
<dbReference type="OrthoDB" id="27823at2759"/>
<dbReference type="GO" id="GO:0006897">
    <property type="term" value="P:endocytosis"/>
    <property type="evidence" value="ECO:0007669"/>
    <property type="project" value="UniProtKB-KW"/>
</dbReference>
<dbReference type="PANTHER" id="PTHR23065:SF7">
    <property type="entry name" value="NOSTRIN, ISOFORM H"/>
    <property type="match status" value="1"/>
</dbReference>
<keyword evidence="2" id="KW-0963">Cytoplasm</keyword>
<feature type="compositionally biased region" description="Basic and acidic residues" evidence="5">
    <location>
        <begin position="321"/>
        <end position="330"/>
    </location>
</feature>
<evidence type="ECO:0000256" key="4">
    <source>
        <dbReference type="ARBA" id="ARBA00022583"/>
    </source>
</evidence>
<dbReference type="GO" id="GO:0005737">
    <property type="term" value="C:cytoplasm"/>
    <property type="evidence" value="ECO:0007669"/>
    <property type="project" value="TreeGrafter"/>
</dbReference>
<dbReference type="PROSITE" id="PS51072">
    <property type="entry name" value="MHD"/>
    <property type="match status" value="1"/>
</dbReference>
<dbReference type="GO" id="GO:0005886">
    <property type="term" value="C:plasma membrane"/>
    <property type="evidence" value="ECO:0007669"/>
    <property type="project" value="TreeGrafter"/>
</dbReference>
<protein>
    <recommendedName>
        <fullName evidence="6">MHD domain-containing protein</fullName>
    </recommendedName>
</protein>
<dbReference type="Gene3D" id="1.20.1270.60">
    <property type="entry name" value="Arfaptin homology (AH) domain/BAR domain"/>
    <property type="match status" value="1"/>
</dbReference>
<reference evidence="7 8" key="1">
    <citation type="submission" date="2015-06" db="EMBL/GenBank/DDBJ databases">
        <title>Expansion of signal transduction pathways in fungi by whole-genome duplication.</title>
        <authorList>
            <consortium name="DOE Joint Genome Institute"/>
            <person name="Corrochano L.M."/>
            <person name="Kuo A."/>
            <person name="Marcet-Houben M."/>
            <person name="Polaino S."/>
            <person name="Salamov A."/>
            <person name="Villalobos J.M."/>
            <person name="Alvarez M.I."/>
            <person name="Avalos J."/>
            <person name="Benito E.P."/>
            <person name="Benoit I."/>
            <person name="Burger G."/>
            <person name="Camino L.P."/>
            <person name="Canovas D."/>
            <person name="Cerda-Olmedo E."/>
            <person name="Cheng J.-F."/>
            <person name="Dominguez A."/>
            <person name="Elias M."/>
            <person name="Eslava A.P."/>
            <person name="Glaser F."/>
            <person name="Grimwood J."/>
            <person name="Gutierrez G."/>
            <person name="Heitman J."/>
            <person name="Henrissat B."/>
            <person name="Iturriaga E.A."/>
            <person name="Lang B.F."/>
            <person name="Lavin J.L."/>
            <person name="Lee S."/>
            <person name="Li W."/>
            <person name="Lindquist E."/>
            <person name="Lopez-Garcia S."/>
            <person name="Luque E.M."/>
            <person name="Marcos A.T."/>
            <person name="Martin J."/>
            <person name="Mccluskey K."/>
            <person name="Medina H.R."/>
            <person name="Miralles-Duran A."/>
            <person name="Miyazaki A."/>
            <person name="Munoz-Torres E."/>
            <person name="Oguiza J.A."/>
            <person name="Ohm R."/>
            <person name="Olmedo M."/>
            <person name="Orejas M."/>
            <person name="Ortiz-Castellanos L."/>
            <person name="Pisabarro A.G."/>
            <person name="Rodriguez-Romero J."/>
            <person name="Ruiz-Herrera J."/>
            <person name="Ruiz-Vazquez R."/>
            <person name="Sanz C."/>
            <person name="Schackwitz W."/>
            <person name="Schmutz J."/>
            <person name="Shahriari M."/>
            <person name="Shelest E."/>
            <person name="Silva-Franco F."/>
            <person name="Soanes D."/>
            <person name="Syed K."/>
            <person name="Tagua V.G."/>
            <person name="Talbot N.J."/>
            <person name="Thon M."/>
            <person name="De Vries R.P."/>
            <person name="Wiebenga A."/>
            <person name="Yadav J.S."/>
            <person name="Braun E.L."/>
            <person name="Baker S."/>
            <person name="Garre V."/>
            <person name="Horwitz B."/>
            <person name="Torres-Martinez S."/>
            <person name="Idnurm A."/>
            <person name="Herrera-Estrella A."/>
            <person name="Gabaldon T."/>
            <person name="Grigoriev I.V."/>
        </authorList>
    </citation>
    <scope>NUCLEOTIDE SEQUENCE [LARGE SCALE GENOMIC DNA]</scope>
    <source>
        <strain evidence="7 8">CBS 277.49</strain>
    </source>
</reference>
<dbReference type="GO" id="GO:0043226">
    <property type="term" value="C:organelle"/>
    <property type="evidence" value="ECO:0007669"/>
    <property type="project" value="UniProtKB-ARBA"/>
</dbReference>
<dbReference type="STRING" id="747725.A0A162T8R4"/>
<dbReference type="SMART" id="SM00055">
    <property type="entry name" value="FCH"/>
    <property type="match status" value="1"/>
</dbReference>
<keyword evidence="3" id="KW-0597">Phosphoprotein</keyword>
<evidence type="ECO:0000313" key="8">
    <source>
        <dbReference type="Proteomes" id="UP000077051"/>
    </source>
</evidence>
<evidence type="ECO:0000313" key="7">
    <source>
        <dbReference type="EMBL" id="OAD02742.1"/>
    </source>
</evidence>
<evidence type="ECO:0000259" key="6">
    <source>
        <dbReference type="PROSITE" id="PS51072"/>
    </source>
</evidence>
<name>A0A162T8R4_MUCCL</name>
<evidence type="ECO:0000256" key="1">
    <source>
        <dbReference type="ARBA" id="ARBA00004496"/>
    </source>
</evidence>
<dbReference type="InterPro" id="IPR027267">
    <property type="entry name" value="AH/BAR_dom_sf"/>
</dbReference>
<feature type="region of interest" description="Disordered" evidence="5">
    <location>
        <begin position="545"/>
        <end position="574"/>
    </location>
</feature>
<dbReference type="Pfam" id="PF10291">
    <property type="entry name" value="muHD"/>
    <property type="match status" value="1"/>
</dbReference>
<evidence type="ECO:0000256" key="2">
    <source>
        <dbReference type="ARBA" id="ARBA00022490"/>
    </source>
</evidence>
<dbReference type="InterPro" id="IPR018808">
    <property type="entry name" value="Muniscin_C"/>
</dbReference>
<dbReference type="PANTHER" id="PTHR23065">
    <property type="entry name" value="PROLINE-SERINE-THREONINE PHOSPHATASE INTERACTING PROTEIN 1"/>
    <property type="match status" value="1"/>
</dbReference>
<dbReference type="AlphaFoldDB" id="A0A162T8R4"/>
<dbReference type="EMBL" id="AMYB01000004">
    <property type="protein sequence ID" value="OAD02742.1"/>
    <property type="molecule type" value="Genomic_DNA"/>
</dbReference>
<keyword evidence="4" id="KW-0254">Endocytosis</keyword>
<dbReference type="SUPFAM" id="SSF103657">
    <property type="entry name" value="BAR/IMD domain-like"/>
    <property type="match status" value="1"/>
</dbReference>
<dbReference type="VEuPathDB" id="FungiDB:MUCCIDRAFT_80769"/>
<sequence>MADIEEKNSYMQSFLNERPKNGIDIPHARLLSALRLNDEFAEYFKDRAQIEDMYAKSIIKLQKKNYIANKSALGTFLPLWEMLQIELAQLASIHGEYAAVLTEQIEQPLRAAIPNNRDYADIHQMGDHMQRIAREYDDLESKIQKQKKNPKGEAKMAEHIKLQEQKLQEWIKDAPEFLQKHQKVDEFGWENLKTTIYKFESIQQTHAEKMIEMAGNTMTAAANLRVDDEIAAFCASHSSSNSRRITPHHQVPNTTTATVENQAQLINTDHIVPEPSVSDMSLKSSDAAATTHHNHPPPPPSVKKDKKRFFSSLVSIRRKPKSDANLHQHMDQQQGLSPSDQSSQGRRQRSFSNAGSFVESASLHSINTHSTVDHHDANIAKSASANNIGQQHHYQQHVDLMTPNSPTSLNNAPSLKGSFTNESSSQPPLILIDAEGYSIPPPDRTAWPADANTTNESLVDTDDMASDGGSVFSNPRIRVDIKNEAVTEEDASQSAVALSRVSTLLREKTPNAAPTARRLRGRREMRATQLYSVIEQDQIVSRVDGSSGAAPAATTTTSLQSSSTDSTSSLPANPFEMSQERIAEIPEEEDAAAAMQQPVEDLPLINVYITETVHVLSKAGEAEKSVVWGEIGIDYKGPAVSATPICFRIDHQQSLDSIETTDYASVLDGYSLQDNIFKINTERYHQQHVGTLDNTATTVCCIKYQTKLSHLPITVKPIWKCEAEKSRLLVKYHVNAPVTATLDKVMFVTSVTGNVQHALSIPAGELVLSQNRIKWHLGHIAANDGEQVIKAQFTTLEQASPQPIAVRFEIRDYLLSDVSVQQGADAAVVLWAKICNITKIVKAGKYIADV</sequence>
<accession>A0A162T8R4</accession>
<dbReference type="InterPro" id="IPR028565">
    <property type="entry name" value="MHD"/>
</dbReference>
<dbReference type="Proteomes" id="UP000077051">
    <property type="component" value="Unassembled WGS sequence"/>
</dbReference>
<evidence type="ECO:0000256" key="5">
    <source>
        <dbReference type="SAM" id="MobiDB-lite"/>
    </source>
</evidence>
<feature type="compositionally biased region" description="Polar residues" evidence="5">
    <location>
        <begin position="402"/>
        <end position="425"/>
    </location>
</feature>
<feature type="compositionally biased region" description="Low complexity" evidence="5">
    <location>
        <begin position="545"/>
        <end position="572"/>
    </location>
</feature>
<comment type="caution">
    <text evidence="7">The sequence shown here is derived from an EMBL/GenBank/DDBJ whole genome shotgun (WGS) entry which is preliminary data.</text>
</comment>
<evidence type="ECO:0000256" key="3">
    <source>
        <dbReference type="ARBA" id="ARBA00022553"/>
    </source>
</evidence>
<feature type="domain" description="MHD" evidence="6">
    <location>
        <begin position="602"/>
        <end position="849"/>
    </location>
</feature>
<dbReference type="Gene3D" id="2.60.40.1170">
    <property type="entry name" value="Mu homology domain, subdomain B"/>
    <property type="match status" value="2"/>
</dbReference>
<dbReference type="Pfam" id="PF00611">
    <property type="entry name" value="FCH"/>
    <property type="match status" value="1"/>
</dbReference>
<keyword evidence="8" id="KW-1185">Reference proteome</keyword>
<proteinExistence type="predicted"/>
<feature type="region of interest" description="Disordered" evidence="5">
    <location>
        <begin position="400"/>
        <end position="425"/>
    </location>
</feature>
<organism evidence="7 8">
    <name type="scientific">Mucor lusitanicus CBS 277.49</name>
    <dbReference type="NCBI Taxonomy" id="747725"/>
    <lineage>
        <taxon>Eukaryota</taxon>
        <taxon>Fungi</taxon>
        <taxon>Fungi incertae sedis</taxon>
        <taxon>Mucoromycota</taxon>
        <taxon>Mucoromycotina</taxon>
        <taxon>Mucoromycetes</taxon>
        <taxon>Mucorales</taxon>
        <taxon>Mucorineae</taxon>
        <taxon>Mucoraceae</taxon>
        <taxon>Mucor</taxon>
    </lineage>
</organism>
<feature type="region of interest" description="Disordered" evidence="5">
    <location>
        <begin position="272"/>
        <end position="307"/>
    </location>
</feature>